<keyword evidence="10" id="KW-1133">Transmembrane helix</keyword>
<reference evidence="13 14" key="1">
    <citation type="journal article" date="2016" name="Int. J. Syst. Evol. Microbiol.">
        <title>Caldimicrobium thiodismutans sp. nov., a sulfur-disproportionating bacterium isolated from a hot spring, and emended description of the genus Caldimicrobium.</title>
        <authorList>
            <person name="Kojima H."/>
            <person name="Umezawa K."/>
            <person name="Fukui M."/>
        </authorList>
    </citation>
    <scope>NUCLEOTIDE SEQUENCE [LARGE SCALE GENOMIC DNA]</scope>
    <source>
        <strain evidence="13 14">TF1</strain>
    </source>
</reference>
<dbReference type="EMBL" id="AP014945">
    <property type="protein sequence ID" value="BAU23289.1"/>
    <property type="molecule type" value="Genomic_DNA"/>
</dbReference>
<dbReference type="SUPFAM" id="SSF55874">
    <property type="entry name" value="ATPase domain of HSP90 chaperone/DNA topoisomerase II/histidine kinase"/>
    <property type="match status" value="1"/>
</dbReference>
<dbReference type="Gene3D" id="3.30.565.10">
    <property type="entry name" value="Histidine kinase-like ATPase, C-terminal domain"/>
    <property type="match status" value="1"/>
</dbReference>
<dbReference type="AlphaFoldDB" id="A0A0U5AZV6"/>
<dbReference type="STRING" id="1653476.THC_0904"/>
<dbReference type="Gene3D" id="3.40.50.2300">
    <property type="match status" value="1"/>
</dbReference>
<evidence type="ECO:0000256" key="7">
    <source>
        <dbReference type="ARBA" id="ARBA00022840"/>
    </source>
</evidence>
<evidence type="ECO:0000256" key="10">
    <source>
        <dbReference type="SAM" id="Phobius"/>
    </source>
</evidence>
<keyword evidence="10" id="KW-0472">Membrane</keyword>
<dbReference type="InterPro" id="IPR005467">
    <property type="entry name" value="His_kinase_dom"/>
</dbReference>
<dbReference type="EC" id="2.7.13.3" evidence="2"/>
<feature type="modified residue" description="4-aspartylphosphate" evidence="9">
    <location>
        <position position="774"/>
    </location>
</feature>
<feature type="domain" description="Histidine kinase" evidence="11">
    <location>
        <begin position="492"/>
        <end position="704"/>
    </location>
</feature>
<accession>A0A0U5AZV6</accession>
<dbReference type="GO" id="GO:0005524">
    <property type="term" value="F:ATP binding"/>
    <property type="evidence" value="ECO:0007669"/>
    <property type="project" value="UniProtKB-KW"/>
</dbReference>
<dbReference type="Gene3D" id="3.30.450.20">
    <property type="entry name" value="PAS domain"/>
    <property type="match status" value="1"/>
</dbReference>
<dbReference type="CDD" id="cd00156">
    <property type="entry name" value="REC"/>
    <property type="match status" value="1"/>
</dbReference>
<dbReference type="PANTHER" id="PTHR43065">
    <property type="entry name" value="SENSOR HISTIDINE KINASE"/>
    <property type="match status" value="1"/>
</dbReference>
<dbReference type="InterPro" id="IPR011006">
    <property type="entry name" value="CheY-like_superfamily"/>
</dbReference>
<organism evidence="13 14">
    <name type="scientific">Caldimicrobium thiodismutans</name>
    <dbReference type="NCBI Taxonomy" id="1653476"/>
    <lineage>
        <taxon>Bacteria</taxon>
        <taxon>Pseudomonadati</taxon>
        <taxon>Thermodesulfobacteriota</taxon>
        <taxon>Thermodesulfobacteria</taxon>
        <taxon>Thermodesulfobacteriales</taxon>
        <taxon>Thermodesulfobacteriaceae</taxon>
        <taxon>Caldimicrobium</taxon>
    </lineage>
</organism>
<dbReference type="PRINTS" id="PR00344">
    <property type="entry name" value="BCTRLSENSOR"/>
</dbReference>
<evidence type="ECO:0000313" key="14">
    <source>
        <dbReference type="Proteomes" id="UP000068196"/>
    </source>
</evidence>
<keyword evidence="8" id="KW-0902">Two-component regulatory system</keyword>
<dbReference type="InterPro" id="IPR004358">
    <property type="entry name" value="Sig_transdc_His_kin-like_C"/>
</dbReference>
<dbReference type="Pfam" id="PF12974">
    <property type="entry name" value="Phosphonate-bd"/>
    <property type="match status" value="1"/>
</dbReference>
<dbReference type="Pfam" id="PF00072">
    <property type="entry name" value="Response_reg"/>
    <property type="match status" value="1"/>
</dbReference>
<evidence type="ECO:0000256" key="2">
    <source>
        <dbReference type="ARBA" id="ARBA00012438"/>
    </source>
</evidence>
<dbReference type="PROSITE" id="PS50110">
    <property type="entry name" value="RESPONSE_REGULATORY"/>
    <property type="match status" value="1"/>
</dbReference>
<dbReference type="GO" id="GO:0000155">
    <property type="term" value="F:phosphorelay sensor kinase activity"/>
    <property type="evidence" value="ECO:0007669"/>
    <property type="project" value="InterPro"/>
</dbReference>
<name>A0A0U5AZV6_9BACT</name>
<dbReference type="PANTHER" id="PTHR43065:SF46">
    <property type="entry name" value="C4-DICARBOXYLATE TRANSPORT SENSOR PROTEIN DCTB"/>
    <property type="match status" value="1"/>
</dbReference>
<keyword evidence="7" id="KW-0067">ATP-binding</keyword>
<evidence type="ECO:0000256" key="8">
    <source>
        <dbReference type="ARBA" id="ARBA00023012"/>
    </source>
</evidence>
<dbReference type="InterPro" id="IPR003661">
    <property type="entry name" value="HisK_dim/P_dom"/>
</dbReference>
<dbReference type="Proteomes" id="UP000068196">
    <property type="component" value="Chromosome"/>
</dbReference>
<dbReference type="SMART" id="SM00448">
    <property type="entry name" value="REC"/>
    <property type="match status" value="1"/>
</dbReference>
<keyword evidence="5" id="KW-0547">Nucleotide-binding</keyword>
<dbReference type="Gene3D" id="1.10.287.130">
    <property type="match status" value="1"/>
</dbReference>
<dbReference type="InterPro" id="IPR003594">
    <property type="entry name" value="HATPase_dom"/>
</dbReference>
<feature type="transmembrane region" description="Helical" evidence="10">
    <location>
        <begin position="321"/>
        <end position="341"/>
    </location>
</feature>
<proteinExistence type="predicted"/>
<dbReference type="InterPro" id="IPR036097">
    <property type="entry name" value="HisK_dim/P_sf"/>
</dbReference>
<evidence type="ECO:0000256" key="6">
    <source>
        <dbReference type="ARBA" id="ARBA00022777"/>
    </source>
</evidence>
<dbReference type="SMART" id="SM00388">
    <property type="entry name" value="HisKA"/>
    <property type="match status" value="1"/>
</dbReference>
<evidence type="ECO:0000256" key="5">
    <source>
        <dbReference type="ARBA" id="ARBA00022741"/>
    </source>
</evidence>
<evidence type="ECO:0000256" key="1">
    <source>
        <dbReference type="ARBA" id="ARBA00000085"/>
    </source>
</evidence>
<dbReference type="InterPro" id="IPR036890">
    <property type="entry name" value="HATPase_C_sf"/>
</dbReference>
<dbReference type="SUPFAM" id="SSF52172">
    <property type="entry name" value="CheY-like"/>
    <property type="match status" value="1"/>
</dbReference>
<keyword evidence="6 13" id="KW-0418">Kinase</keyword>
<feature type="domain" description="Response regulatory" evidence="12">
    <location>
        <begin position="720"/>
        <end position="837"/>
    </location>
</feature>
<protein>
    <recommendedName>
        <fullName evidence="2">histidine kinase</fullName>
        <ecNumber evidence="2">2.7.13.3</ecNumber>
    </recommendedName>
</protein>
<keyword evidence="14" id="KW-1185">Reference proteome</keyword>
<reference evidence="14" key="2">
    <citation type="journal article" date="2016" name="Int. J. Syst. Evol. Microbiol.">
        <title>Caldimicrobium thiodismutans sp. nov., a sulfur-disproportionating bacterium isolated from a hot spring.</title>
        <authorList>
            <person name="Kojima H."/>
            <person name="Umezawa K."/>
            <person name="Fukui M."/>
        </authorList>
    </citation>
    <scope>NUCLEOTIDE SEQUENCE [LARGE SCALE GENOMIC DNA]</scope>
    <source>
        <strain evidence="14">TF1</strain>
    </source>
</reference>
<dbReference type="SUPFAM" id="SSF47384">
    <property type="entry name" value="Homodimeric domain of signal transducing histidine kinase"/>
    <property type="match status" value="1"/>
</dbReference>
<dbReference type="PROSITE" id="PS50109">
    <property type="entry name" value="HIS_KIN"/>
    <property type="match status" value="1"/>
</dbReference>
<keyword evidence="4" id="KW-0808">Transferase</keyword>
<dbReference type="PATRIC" id="fig|1653476.3.peg.938"/>
<evidence type="ECO:0000259" key="11">
    <source>
        <dbReference type="PROSITE" id="PS50109"/>
    </source>
</evidence>
<dbReference type="KEGG" id="cthi:THC_0904"/>
<keyword evidence="3 9" id="KW-0597">Phosphoprotein</keyword>
<sequence>MRDLKNFFFILWILFLILFIQNVYAEPEEALKTYTFGILAKRGEEVEKNRFYKLKEYLEKNLPYKIQFLFLPFEELKKRALKGEINFILTNPYQGITIKELADKENIHFRIILSLGQYEKGKYYPYFGGVIFTRKGSPIKSLSDIRGKVFGAVNPESFGGYLIALYELYKVGISEKEIRPKFYGTHDAVVKAVLKGEVPVGTARTGVIERMISSGELSIKEIEILNQKVYPEFPLLISSPLYPEWPILALEGTPQKVIKDLARVLLEIEEKSSLAMATEAIFYLPFDYTPVNKLLLDLMKGPYVELKEFYFQRFKEKYTPYFITLLLIFIIFLGLLAYGLFQRNRLLKTAKSDLEKEKAFLDTVLKHTDFMVFYLSPEGHVIWANQKGQRICLDEDNSTEPLWEICPYINRMDRLKNLFEKKELTKDYYNFVETIILEDVEKTFEGELIPLKKGQDLEGILFFLRDISEKVIMEKQKIYLEKLNVLKNVAGGLAHDFNNSLLGVINQIELLKTKLNQKRLSREIKNLFEGIQDSLMSLRILGRELLTLVRGEAPVKEKVNFGDLIRDYTKLALAGKHGYEVFYEIESPLPAVEVDKELFSILWMNLVLNAIEAMPRGGRIFIKVKPKTKNGDTFLEVSIRDEGSGIEEKYLPYIFEPFFTTKAGGSGLGLYVVKEVVKAHNGEIEVHSKVGEGTTFKIELPTLKGELIPTFKPQKLTSKRILLMDDDDLIRDTLKELLQSFDYEVETAPDGESAIKFFTEALREGKPFDYAIFDLIVPGKLNGFETYQRIKELYPEVQAILISGYFDEPVIHNYKAYGLKGALIKPFTIQQLLELLE</sequence>
<keyword evidence="10" id="KW-0812">Transmembrane</keyword>
<dbReference type="SMART" id="SM00387">
    <property type="entry name" value="HATPase_c"/>
    <property type="match status" value="1"/>
</dbReference>
<dbReference type="Gene3D" id="3.40.190.10">
    <property type="entry name" value="Periplasmic binding protein-like II"/>
    <property type="match status" value="2"/>
</dbReference>
<evidence type="ECO:0000256" key="9">
    <source>
        <dbReference type="PROSITE-ProRule" id="PRU00169"/>
    </source>
</evidence>
<evidence type="ECO:0000256" key="3">
    <source>
        <dbReference type="ARBA" id="ARBA00022553"/>
    </source>
</evidence>
<dbReference type="SUPFAM" id="SSF53850">
    <property type="entry name" value="Periplasmic binding protein-like II"/>
    <property type="match status" value="1"/>
</dbReference>
<evidence type="ECO:0000256" key="4">
    <source>
        <dbReference type="ARBA" id="ARBA00022679"/>
    </source>
</evidence>
<gene>
    <name evidence="13" type="ORF">THC_0904</name>
</gene>
<dbReference type="InterPro" id="IPR001789">
    <property type="entry name" value="Sig_transdc_resp-reg_receiver"/>
</dbReference>
<dbReference type="Pfam" id="PF02518">
    <property type="entry name" value="HATPase_c"/>
    <property type="match status" value="1"/>
</dbReference>
<comment type="catalytic activity">
    <reaction evidence="1">
        <text>ATP + protein L-histidine = ADP + protein N-phospho-L-histidine.</text>
        <dbReference type="EC" id="2.7.13.3"/>
    </reaction>
</comment>
<evidence type="ECO:0000313" key="13">
    <source>
        <dbReference type="EMBL" id="BAU23289.1"/>
    </source>
</evidence>
<evidence type="ECO:0000259" key="12">
    <source>
        <dbReference type="PROSITE" id="PS50110"/>
    </source>
</evidence>